<reference evidence="1 2" key="1">
    <citation type="submission" date="2016-10" db="EMBL/GenBank/DDBJ databases">
        <authorList>
            <person name="de Groot N.N."/>
        </authorList>
    </citation>
    <scope>NUCLEOTIDE SEQUENCE [LARGE SCALE GENOMIC DNA]</scope>
    <source>
        <strain evidence="1 2">DSM 45317</strain>
    </source>
</reference>
<organism evidence="1 2">
    <name type="scientific">Geodermatophilus ruber</name>
    <dbReference type="NCBI Taxonomy" id="504800"/>
    <lineage>
        <taxon>Bacteria</taxon>
        <taxon>Bacillati</taxon>
        <taxon>Actinomycetota</taxon>
        <taxon>Actinomycetes</taxon>
        <taxon>Geodermatophilales</taxon>
        <taxon>Geodermatophilaceae</taxon>
        <taxon>Geodermatophilus</taxon>
    </lineage>
</organism>
<dbReference type="AlphaFoldDB" id="A0A1I4A5G8"/>
<accession>A0A1I4A5G8</accession>
<evidence type="ECO:0000313" key="1">
    <source>
        <dbReference type="EMBL" id="SFK51367.1"/>
    </source>
</evidence>
<dbReference type="RefSeq" id="WP_091321194.1">
    <property type="nucleotide sequence ID" value="NZ_FOSW01000002.1"/>
</dbReference>
<keyword evidence="2" id="KW-1185">Reference proteome</keyword>
<proteinExistence type="predicted"/>
<dbReference type="Proteomes" id="UP000199152">
    <property type="component" value="Unassembled WGS sequence"/>
</dbReference>
<sequence length="81" mass="8825">MRHGEQTLAPAFQFTSDGSSRPGLRPLIATLIADGIDGWQLWTWLTSPSSLLSGEVPHEVARTQPERALRAARRFAAPNAS</sequence>
<name>A0A1I4A5G8_9ACTN</name>
<protein>
    <recommendedName>
        <fullName evidence="3">Antitoxin Xre/MbcA/ParS-like toxin-binding domain-containing protein</fullName>
    </recommendedName>
</protein>
<gene>
    <name evidence="1" type="ORF">SAMN04488085_10275</name>
</gene>
<dbReference type="OrthoDB" id="4801736at2"/>
<evidence type="ECO:0008006" key="3">
    <source>
        <dbReference type="Google" id="ProtNLM"/>
    </source>
</evidence>
<dbReference type="InParanoid" id="A0A1I4A5G8"/>
<dbReference type="EMBL" id="FOSW01000002">
    <property type="protein sequence ID" value="SFK51367.1"/>
    <property type="molecule type" value="Genomic_DNA"/>
</dbReference>
<evidence type="ECO:0000313" key="2">
    <source>
        <dbReference type="Proteomes" id="UP000199152"/>
    </source>
</evidence>